<dbReference type="EC" id="2.7.1.2" evidence="2"/>
<dbReference type="Proteomes" id="UP000006860">
    <property type="component" value="Chromosome"/>
</dbReference>
<dbReference type="Pfam" id="PF00480">
    <property type="entry name" value="ROK"/>
    <property type="match status" value="1"/>
</dbReference>
<dbReference type="eggNOG" id="COG1940">
    <property type="taxonomic scope" value="Bacteria"/>
</dbReference>
<name>F0SRV9_RUBBR</name>
<dbReference type="CDD" id="cd23763">
    <property type="entry name" value="ASKHA_ATPase_ROK"/>
    <property type="match status" value="1"/>
</dbReference>
<proteinExistence type="inferred from homology"/>
<keyword evidence="3" id="KW-1185">Reference proteome</keyword>
<dbReference type="HOGENOM" id="CLU_036604_0_4_0"/>
<dbReference type="AlphaFoldDB" id="F0SRV9"/>
<dbReference type="KEGG" id="pbs:Plabr_2675"/>
<keyword evidence="2" id="KW-0808">Transferase</keyword>
<dbReference type="SUPFAM" id="SSF53067">
    <property type="entry name" value="Actin-like ATPase domain"/>
    <property type="match status" value="1"/>
</dbReference>
<dbReference type="RefSeq" id="WP_013628999.1">
    <property type="nucleotide sequence ID" value="NC_015174.1"/>
</dbReference>
<accession>F0SRV9</accession>
<organism evidence="2 3">
    <name type="scientific">Rubinisphaera brasiliensis (strain ATCC 49424 / DSM 5305 / JCM 21570 / IAM 15109 / NBRC 103401 / IFAM 1448)</name>
    <name type="common">Planctomyces brasiliensis</name>
    <dbReference type="NCBI Taxonomy" id="756272"/>
    <lineage>
        <taxon>Bacteria</taxon>
        <taxon>Pseudomonadati</taxon>
        <taxon>Planctomycetota</taxon>
        <taxon>Planctomycetia</taxon>
        <taxon>Planctomycetales</taxon>
        <taxon>Planctomycetaceae</taxon>
        <taxon>Rubinisphaera</taxon>
    </lineage>
</organism>
<dbReference type="PANTHER" id="PTHR18964">
    <property type="entry name" value="ROK (REPRESSOR, ORF, KINASE) FAMILY"/>
    <property type="match status" value="1"/>
</dbReference>
<dbReference type="InterPro" id="IPR043129">
    <property type="entry name" value="ATPase_NBD"/>
</dbReference>
<dbReference type="Gene3D" id="3.30.420.40">
    <property type="match status" value="2"/>
</dbReference>
<dbReference type="GO" id="GO:0004340">
    <property type="term" value="F:glucokinase activity"/>
    <property type="evidence" value="ECO:0007669"/>
    <property type="project" value="UniProtKB-EC"/>
</dbReference>
<comment type="similarity">
    <text evidence="1">Belongs to the ROK (NagC/XylR) family.</text>
</comment>
<evidence type="ECO:0000313" key="3">
    <source>
        <dbReference type="Proteomes" id="UP000006860"/>
    </source>
</evidence>
<sequence length="329" mass="34777">MAERCWIGFDLGGTKMLAAVYDEEYRCLGRERKKTKGYLGAEVGVERVIKCIQDAIDDAGCSLEQIAGIGIGCPGPIDPERGVLLQAPNLGWKNVPIADLLRKQFKKPVVVINDVDAGVYGEYEFGAGRGARSMLGVFPGTGIGGGFVYDGKIFQSRRISCMEIGHIPTVPNGPIASAGLPGSLESVSSRLAISALIAQAAYRGQAPTVAGSAGTDLANIRSGTISDALEAKEPLVVEILTHAVMQLGRSIAGFVHMLAPERIILGGGLVEAMPDFFQKKIKDGMNEWLLPAYADCAEVVVAKLGDDAGIQGATAWARHVIGDREQPAD</sequence>
<dbReference type="EMBL" id="CP002546">
    <property type="protein sequence ID" value="ADY60275.1"/>
    <property type="molecule type" value="Genomic_DNA"/>
</dbReference>
<gene>
    <name evidence="2" type="ordered locus">Plabr_2675</name>
</gene>
<dbReference type="InterPro" id="IPR000600">
    <property type="entry name" value="ROK"/>
</dbReference>
<dbReference type="PANTHER" id="PTHR18964:SF149">
    <property type="entry name" value="BIFUNCTIONAL UDP-N-ACETYLGLUCOSAMINE 2-EPIMERASE_N-ACETYLMANNOSAMINE KINASE"/>
    <property type="match status" value="1"/>
</dbReference>
<evidence type="ECO:0000256" key="1">
    <source>
        <dbReference type="ARBA" id="ARBA00006479"/>
    </source>
</evidence>
<evidence type="ECO:0000313" key="2">
    <source>
        <dbReference type="EMBL" id="ADY60275.1"/>
    </source>
</evidence>
<reference evidence="3" key="1">
    <citation type="submission" date="2011-02" db="EMBL/GenBank/DDBJ databases">
        <title>The complete genome of Planctomyces brasiliensis DSM 5305.</title>
        <authorList>
            <person name="Lucas S."/>
            <person name="Copeland A."/>
            <person name="Lapidus A."/>
            <person name="Bruce D."/>
            <person name="Goodwin L."/>
            <person name="Pitluck S."/>
            <person name="Kyrpides N."/>
            <person name="Mavromatis K."/>
            <person name="Pagani I."/>
            <person name="Ivanova N."/>
            <person name="Ovchinnikova G."/>
            <person name="Lu M."/>
            <person name="Detter J.C."/>
            <person name="Han C."/>
            <person name="Land M."/>
            <person name="Hauser L."/>
            <person name="Markowitz V."/>
            <person name="Cheng J.-F."/>
            <person name="Hugenholtz P."/>
            <person name="Woyke T."/>
            <person name="Wu D."/>
            <person name="Tindall B."/>
            <person name="Pomrenke H.G."/>
            <person name="Brambilla E."/>
            <person name="Klenk H.-P."/>
            <person name="Eisen J.A."/>
        </authorList>
    </citation>
    <scope>NUCLEOTIDE SEQUENCE [LARGE SCALE GENOMIC DNA]</scope>
    <source>
        <strain evidence="3">ATCC 49424 / DSM 5305 / JCM 21570 / NBRC 103401 / IFAM 1448</strain>
    </source>
</reference>
<dbReference type="STRING" id="756272.Plabr_2675"/>
<protein>
    <submittedName>
        <fullName evidence="2">Glucokinase</fullName>
        <ecNumber evidence="2">2.7.1.2</ecNumber>
    </submittedName>
</protein>